<name>A0A1F6CPX6_9BACT</name>
<dbReference type="InterPro" id="IPR004477">
    <property type="entry name" value="ComEC_N"/>
</dbReference>
<dbReference type="InterPro" id="IPR052159">
    <property type="entry name" value="Competence_DNA_uptake"/>
</dbReference>
<keyword evidence="4 6" id="KW-1133">Transmembrane helix</keyword>
<feature type="transmembrane region" description="Helical" evidence="6">
    <location>
        <begin position="337"/>
        <end position="354"/>
    </location>
</feature>
<dbReference type="Proteomes" id="UP000176445">
    <property type="component" value="Unassembled WGS sequence"/>
</dbReference>
<dbReference type="Pfam" id="PF03772">
    <property type="entry name" value="Competence"/>
    <property type="match status" value="1"/>
</dbReference>
<feature type="transmembrane region" description="Helical" evidence="6">
    <location>
        <begin position="269"/>
        <end position="291"/>
    </location>
</feature>
<dbReference type="Pfam" id="PF13567">
    <property type="entry name" value="DUF4131"/>
    <property type="match status" value="1"/>
</dbReference>
<dbReference type="AlphaFoldDB" id="A0A1F6CPX6"/>
<evidence type="ECO:0000256" key="3">
    <source>
        <dbReference type="ARBA" id="ARBA00022692"/>
    </source>
</evidence>
<keyword evidence="3 6" id="KW-0812">Transmembrane</keyword>
<sequence>MLVYSAALGVLSAIAAAFLFGVGSFVATVLLILAGGLCAMGWRRAYTPLFAAALFLAAASFGLVRTEVFLVAEQGSNLAVQVGKDRAVEGRVVNDPERRETSLHAHIEAAVIDGAPARGRLLATLPREAELAFGDRVRLAGDITAPATFETDTGRVFDYPSYLRAGGISAVMRYATLEERVEGAWSVRRTLFSVKHSFEHSLRKLLPEPNASLMEGILLGERRGIPEDLNNALIIVGLIHIVVLSGYNISIVAEQALRFFNLFLSRKHALVVGAVAIVFFALMVGAGATVVRASIMGLIAILARVMERPALALRALALAAVVMALWNPTVVLYDPSFILSILATFGLITLSPAVERKLAFVPKHFGLRSIVASTVAVQIYILPALLYMTGILSLFALFANALVLPLVPAVMFMGFIAGLVGLVHTALALPFAVVAQGLLVWVTTVASTVAALPFSSAVLAAFPAWVAVLVYVPLTLVVLRLYNGSQSRSNLGS</sequence>
<dbReference type="GO" id="GO:0005886">
    <property type="term" value="C:plasma membrane"/>
    <property type="evidence" value="ECO:0007669"/>
    <property type="project" value="UniProtKB-SubCell"/>
</dbReference>
<dbReference type="EMBL" id="MFKW01000036">
    <property type="protein sequence ID" value="OGG51195.1"/>
    <property type="molecule type" value="Genomic_DNA"/>
</dbReference>
<feature type="domain" description="DUF4131" evidence="8">
    <location>
        <begin position="24"/>
        <end position="173"/>
    </location>
</feature>
<evidence type="ECO:0000259" key="7">
    <source>
        <dbReference type="Pfam" id="PF03772"/>
    </source>
</evidence>
<feature type="transmembrane region" description="Helical" evidence="6">
    <location>
        <begin position="458"/>
        <end position="479"/>
    </location>
</feature>
<feature type="domain" description="ComEC/Rec2-related protein" evidence="7">
    <location>
        <begin position="217"/>
        <end position="480"/>
    </location>
</feature>
<keyword evidence="5 6" id="KW-0472">Membrane</keyword>
<proteinExistence type="predicted"/>
<evidence type="ECO:0000256" key="4">
    <source>
        <dbReference type="ARBA" id="ARBA00022989"/>
    </source>
</evidence>
<feature type="transmembrane region" description="Helical" evidence="6">
    <location>
        <begin position="229"/>
        <end position="249"/>
    </location>
</feature>
<gene>
    <name evidence="9" type="ORF">A2704_03960</name>
</gene>
<evidence type="ECO:0000256" key="1">
    <source>
        <dbReference type="ARBA" id="ARBA00004651"/>
    </source>
</evidence>
<organism evidence="9 10">
    <name type="scientific">Candidatus Kaiserbacteria bacterium RIFCSPHIGHO2_01_FULL_54_36b</name>
    <dbReference type="NCBI Taxonomy" id="1798483"/>
    <lineage>
        <taxon>Bacteria</taxon>
        <taxon>Candidatus Kaiseribacteriota</taxon>
    </lineage>
</organism>
<dbReference type="PANTHER" id="PTHR30619">
    <property type="entry name" value="DNA INTERNALIZATION/COMPETENCE PROTEIN COMEC/REC2"/>
    <property type="match status" value="1"/>
</dbReference>
<feature type="transmembrane region" description="Helical" evidence="6">
    <location>
        <begin position="311"/>
        <end position="331"/>
    </location>
</feature>
<feature type="transmembrane region" description="Helical" evidence="6">
    <location>
        <begin position="394"/>
        <end position="420"/>
    </location>
</feature>
<protein>
    <recommendedName>
        <fullName evidence="11">ComEC/Rec2-related protein domain-containing protein</fullName>
    </recommendedName>
</protein>
<dbReference type="InterPro" id="IPR025405">
    <property type="entry name" value="DUF4131"/>
</dbReference>
<evidence type="ECO:0000313" key="10">
    <source>
        <dbReference type="Proteomes" id="UP000176445"/>
    </source>
</evidence>
<evidence type="ECO:0000256" key="2">
    <source>
        <dbReference type="ARBA" id="ARBA00022475"/>
    </source>
</evidence>
<accession>A0A1F6CPX6</accession>
<evidence type="ECO:0008006" key="11">
    <source>
        <dbReference type="Google" id="ProtNLM"/>
    </source>
</evidence>
<evidence type="ECO:0000259" key="8">
    <source>
        <dbReference type="Pfam" id="PF13567"/>
    </source>
</evidence>
<dbReference type="NCBIfam" id="TIGR00360">
    <property type="entry name" value="ComEC_N-term"/>
    <property type="match status" value="1"/>
</dbReference>
<feature type="transmembrane region" description="Helical" evidence="6">
    <location>
        <begin position="7"/>
        <end position="33"/>
    </location>
</feature>
<reference evidence="9 10" key="1">
    <citation type="journal article" date="2016" name="Nat. Commun.">
        <title>Thousands of microbial genomes shed light on interconnected biogeochemical processes in an aquifer system.</title>
        <authorList>
            <person name="Anantharaman K."/>
            <person name="Brown C.T."/>
            <person name="Hug L.A."/>
            <person name="Sharon I."/>
            <person name="Castelle C.J."/>
            <person name="Probst A.J."/>
            <person name="Thomas B.C."/>
            <person name="Singh A."/>
            <person name="Wilkins M.J."/>
            <person name="Karaoz U."/>
            <person name="Brodie E.L."/>
            <person name="Williams K.H."/>
            <person name="Hubbard S.S."/>
            <person name="Banfield J.F."/>
        </authorList>
    </citation>
    <scope>NUCLEOTIDE SEQUENCE [LARGE SCALE GENOMIC DNA]</scope>
</reference>
<feature type="transmembrane region" description="Helical" evidence="6">
    <location>
        <begin position="45"/>
        <end position="64"/>
    </location>
</feature>
<dbReference type="PANTHER" id="PTHR30619:SF7">
    <property type="entry name" value="BETA-LACTAMASE DOMAIN PROTEIN"/>
    <property type="match status" value="1"/>
</dbReference>
<evidence type="ECO:0000256" key="5">
    <source>
        <dbReference type="ARBA" id="ARBA00023136"/>
    </source>
</evidence>
<comment type="caution">
    <text evidence="9">The sequence shown here is derived from an EMBL/GenBank/DDBJ whole genome shotgun (WGS) entry which is preliminary data.</text>
</comment>
<feature type="transmembrane region" description="Helical" evidence="6">
    <location>
        <begin position="427"/>
        <end position="452"/>
    </location>
</feature>
<feature type="transmembrane region" description="Helical" evidence="6">
    <location>
        <begin position="366"/>
        <end position="388"/>
    </location>
</feature>
<evidence type="ECO:0000313" key="9">
    <source>
        <dbReference type="EMBL" id="OGG51195.1"/>
    </source>
</evidence>
<evidence type="ECO:0000256" key="6">
    <source>
        <dbReference type="SAM" id="Phobius"/>
    </source>
</evidence>
<comment type="subcellular location">
    <subcellularLocation>
        <location evidence="1">Cell membrane</location>
        <topology evidence="1">Multi-pass membrane protein</topology>
    </subcellularLocation>
</comment>
<keyword evidence="2" id="KW-1003">Cell membrane</keyword>